<organism evidence="2 3">
    <name type="scientific">Favolaschia claudopus</name>
    <dbReference type="NCBI Taxonomy" id="2862362"/>
    <lineage>
        <taxon>Eukaryota</taxon>
        <taxon>Fungi</taxon>
        <taxon>Dikarya</taxon>
        <taxon>Basidiomycota</taxon>
        <taxon>Agaricomycotina</taxon>
        <taxon>Agaricomycetes</taxon>
        <taxon>Agaricomycetidae</taxon>
        <taxon>Agaricales</taxon>
        <taxon>Marasmiineae</taxon>
        <taxon>Mycenaceae</taxon>
        <taxon>Favolaschia</taxon>
    </lineage>
</organism>
<keyword evidence="3" id="KW-1185">Reference proteome</keyword>
<dbReference type="Proteomes" id="UP001362999">
    <property type="component" value="Unassembled WGS sequence"/>
</dbReference>
<feature type="region of interest" description="Disordered" evidence="1">
    <location>
        <begin position="1"/>
        <end position="24"/>
    </location>
</feature>
<evidence type="ECO:0000313" key="3">
    <source>
        <dbReference type="Proteomes" id="UP001362999"/>
    </source>
</evidence>
<evidence type="ECO:0000256" key="1">
    <source>
        <dbReference type="SAM" id="MobiDB-lite"/>
    </source>
</evidence>
<feature type="compositionally biased region" description="Low complexity" evidence="1">
    <location>
        <begin position="44"/>
        <end position="65"/>
    </location>
</feature>
<dbReference type="EMBL" id="JAWWNJ010000024">
    <property type="protein sequence ID" value="KAK7031521.1"/>
    <property type="molecule type" value="Genomic_DNA"/>
</dbReference>
<comment type="caution">
    <text evidence="2">The sequence shown here is derived from an EMBL/GenBank/DDBJ whole genome shotgun (WGS) entry which is preliminary data.</text>
</comment>
<feature type="region of interest" description="Disordered" evidence="1">
    <location>
        <begin position="41"/>
        <end position="79"/>
    </location>
</feature>
<name>A0AAW0BX84_9AGAR</name>
<protein>
    <submittedName>
        <fullName evidence="2">Uncharacterized protein</fullName>
    </submittedName>
</protein>
<evidence type="ECO:0000313" key="2">
    <source>
        <dbReference type="EMBL" id="KAK7031521.1"/>
    </source>
</evidence>
<accession>A0AAW0BX84</accession>
<sequence length="107" mass="11053">MSSKTQSTPSLLSVSSRTPLNGSQSKDYQAAFATLQSTYGFAGSAPSPVPKTSASAKSSTRTPTPVKAPSTQTQTKAKKDYRSAFGALQSTFGFSGASPCPIPKSNK</sequence>
<reference evidence="2 3" key="1">
    <citation type="journal article" date="2024" name="J Genomics">
        <title>Draft genome sequencing and assembly of Favolaschia claudopus CIRM-BRFM 2984 isolated from oak limbs.</title>
        <authorList>
            <person name="Navarro D."/>
            <person name="Drula E."/>
            <person name="Chaduli D."/>
            <person name="Cazenave R."/>
            <person name="Ahrendt S."/>
            <person name="Wang J."/>
            <person name="Lipzen A."/>
            <person name="Daum C."/>
            <person name="Barry K."/>
            <person name="Grigoriev I.V."/>
            <person name="Favel A."/>
            <person name="Rosso M.N."/>
            <person name="Martin F."/>
        </authorList>
    </citation>
    <scope>NUCLEOTIDE SEQUENCE [LARGE SCALE GENOMIC DNA]</scope>
    <source>
        <strain evidence="2 3">CIRM-BRFM 2984</strain>
    </source>
</reference>
<gene>
    <name evidence="2" type="ORF">R3P38DRAFT_2924136</name>
</gene>
<proteinExistence type="predicted"/>
<dbReference type="AlphaFoldDB" id="A0AAW0BX84"/>